<keyword evidence="4" id="KW-0808">Transferase</keyword>
<dbReference type="InterPro" id="IPR001763">
    <property type="entry name" value="Rhodanese-like_dom"/>
</dbReference>
<keyword evidence="2" id="KW-0732">Signal</keyword>
<dbReference type="PROSITE" id="PS50206">
    <property type="entry name" value="RHODANESE_3"/>
    <property type="match status" value="2"/>
</dbReference>
<evidence type="ECO:0000256" key="1">
    <source>
        <dbReference type="ARBA" id="ARBA00022737"/>
    </source>
</evidence>
<evidence type="ECO:0000313" key="5">
    <source>
        <dbReference type="Proteomes" id="UP000476837"/>
    </source>
</evidence>
<name>A0A6L3B1Z3_AZOBR</name>
<dbReference type="EMBL" id="QOKV01000005">
    <property type="protein sequence ID" value="KAA0686089.1"/>
    <property type="molecule type" value="Genomic_DNA"/>
</dbReference>
<evidence type="ECO:0000313" key="4">
    <source>
        <dbReference type="EMBL" id="KAA0686089.1"/>
    </source>
</evidence>
<keyword evidence="1" id="KW-0677">Repeat</keyword>
<dbReference type="GO" id="GO:0016740">
    <property type="term" value="F:transferase activity"/>
    <property type="evidence" value="ECO:0007669"/>
    <property type="project" value="UniProtKB-KW"/>
</dbReference>
<dbReference type="AlphaFoldDB" id="A0A6L3B1Z3"/>
<dbReference type="RefSeq" id="WP_149164661.1">
    <property type="nucleotide sequence ID" value="NZ_QOKV01000005.1"/>
</dbReference>
<dbReference type="CDD" id="cd01448">
    <property type="entry name" value="TST_Repeat_1"/>
    <property type="match status" value="1"/>
</dbReference>
<sequence>MKRLLSWLAPLIMVAALGTPAAAESVQPLVDAEWAATNISRPGVVFLDVRNAQDDYAKGHIPGAVHSSYTKGGWRVTDAKGIEGMLPPPEQIETLVGELGIDNASHVVVVAAGLSASDMSTATRVYWTFKVSGHDRVSILNGGMKAYANGQRPLQKDAGQRPAARFKATMRPGLVVTKDDVVNATRLGSPLVDIRSSDQYLGVNKPPAVKRYGTIPGAMSLPENWLTVDNGGVFRDRETLKRLAAAANVPLTGRLIAFCNSGQLGSLGWFVLSEILGNKDATLYDGSMIEWAADPALPIDRKLLTN</sequence>
<feature type="domain" description="Rhodanese" evidence="3">
    <location>
        <begin position="191"/>
        <end position="300"/>
    </location>
</feature>
<dbReference type="SMART" id="SM00450">
    <property type="entry name" value="RHOD"/>
    <property type="match status" value="2"/>
</dbReference>
<organism evidence="4 5">
    <name type="scientific">Azospirillum brasilense</name>
    <dbReference type="NCBI Taxonomy" id="192"/>
    <lineage>
        <taxon>Bacteria</taxon>
        <taxon>Pseudomonadati</taxon>
        <taxon>Pseudomonadota</taxon>
        <taxon>Alphaproteobacteria</taxon>
        <taxon>Rhodospirillales</taxon>
        <taxon>Azospirillaceae</taxon>
        <taxon>Azospirillum</taxon>
    </lineage>
</organism>
<feature type="domain" description="Rhodanese" evidence="3">
    <location>
        <begin position="40"/>
        <end position="156"/>
    </location>
</feature>
<dbReference type="Proteomes" id="UP000476837">
    <property type="component" value="Unassembled WGS sequence"/>
</dbReference>
<evidence type="ECO:0000256" key="2">
    <source>
        <dbReference type="SAM" id="SignalP"/>
    </source>
</evidence>
<dbReference type="Gene3D" id="3.40.250.10">
    <property type="entry name" value="Rhodanese-like domain"/>
    <property type="match status" value="2"/>
</dbReference>
<protein>
    <submittedName>
        <fullName evidence="4">Sulfurtransferase</fullName>
    </submittedName>
</protein>
<accession>A0A6L3B1Z3</accession>
<dbReference type="InterPro" id="IPR036873">
    <property type="entry name" value="Rhodanese-like_dom_sf"/>
</dbReference>
<dbReference type="Pfam" id="PF00581">
    <property type="entry name" value="Rhodanese"/>
    <property type="match status" value="2"/>
</dbReference>
<feature type="signal peptide" evidence="2">
    <location>
        <begin position="1"/>
        <end position="23"/>
    </location>
</feature>
<proteinExistence type="predicted"/>
<reference evidence="4 5" key="1">
    <citation type="submission" date="2018-07" db="EMBL/GenBank/DDBJ databases">
        <title>Genome sequence of Roseomonas fauriae ATCC 49958.</title>
        <authorList>
            <person name="Sant'Anna F.H."/>
            <person name="Baldani J.I."/>
            <person name="Zilli J.E."/>
            <person name="Reis V.M."/>
            <person name="Hartmann A."/>
            <person name="Cruz L."/>
            <person name="de Souza E.M."/>
            <person name="de Oliveira Pedrosa F."/>
            <person name="Passaglia L.M.P."/>
        </authorList>
    </citation>
    <scope>NUCLEOTIDE SEQUENCE [LARGE SCALE GENOMIC DNA]</scope>
    <source>
        <strain evidence="4 5">ATCC 49958</strain>
    </source>
</reference>
<gene>
    <name evidence="4" type="ORF">DS837_10250</name>
</gene>
<feature type="chain" id="PRO_5026697895" evidence="2">
    <location>
        <begin position="24"/>
        <end position="306"/>
    </location>
</feature>
<dbReference type="InterPro" id="IPR051126">
    <property type="entry name" value="Thiosulfate_sulfurtransferase"/>
</dbReference>
<comment type="caution">
    <text evidence="4">The sequence shown here is derived from an EMBL/GenBank/DDBJ whole genome shotgun (WGS) entry which is preliminary data.</text>
</comment>
<dbReference type="SUPFAM" id="SSF52821">
    <property type="entry name" value="Rhodanese/Cell cycle control phosphatase"/>
    <property type="match status" value="2"/>
</dbReference>
<dbReference type="PANTHER" id="PTHR43855">
    <property type="entry name" value="THIOSULFATE SULFURTRANSFERASE"/>
    <property type="match status" value="1"/>
</dbReference>
<dbReference type="PANTHER" id="PTHR43855:SF1">
    <property type="entry name" value="THIOSULFATE SULFURTRANSFERASE"/>
    <property type="match status" value="1"/>
</dbReference>
<evidence type="ECO:0000259" key="3">
    <source>
        <dbReference type="PROSITE" id="PS50206"/>
    </source>
</evidence>